<evidence type="ECO:0000313" key="1">
    <source>
        <dbReference type="EMBL" id="AXK84227.1"/>
    </source>
</evidence>
<dbReference type="InterPro" id="IPR015797">
    <property type="entry name" value="NUDIX_hydrolase-like_dom_sf"/>
</dbReference>
<evidence type="ECO:0000313" key="2">
    <source>
        <dbReference type="Proteomes" id="UP000254889"/>
    </source>
</evidence>
<dbReference type="Proteomes" id="UP000254889">
    <property type="component" value="Chromosome"/>
</dbReference>
<dbReference type="GO" id="GO:0016787">
    <property type="term" value="F:hydrolase activity"/>
    <property type="evidence" value="ECO:0007669"/>
    <property type="project" value="UniProtKB-KW"/>
</dbReference>
<gene>
    <name evidence="1" type="ORF">DW352_25750</name>
</gene>
<organism evidence="1 2">
    <name type="scientific">Pseudolabrys taiwanensis</name>
    <dbReference type="NCBI Taxonomy" id="331696"/>
    <lineage>
        <taxon>Bacteria</taxon>
        <taxon>Pseudomonadati</taxon>
        <taxon>Pseudomonadota</taxon>
        <taxon>Alphaproteobacteria</taxon>
        <taxon>Hyphomicrobiales</taxon>
        <taxon>Xanthobacteraceae</taxon>
        <taxon>Pseudolabrys</taxon>
    </lineage>
</organism>
<dbReference type="EMBL" id="CP031417">
    <property type="protein sequence ID" value="AXK84227.1"/>
    <property type="molecule type" value="Genomic_DNA"/>
</dbReference>
<name>A0A346A4Y0_9HYPH</name>
<accession>A0A346A4Y0</accession>
<proteinExistence type="predicted"/>
<reference evidence="1 2" key="1">
    <citation type="submission" date="2018-07" db="EMBL/GenBank/DDBJ databases">
        <authorList>
            <person name="Quirk P.G."/>
            <person name="Krulwich T.A."/>
        </authorList>
    </citation>
    <scope>NUCLEOTIDE SEQUENCE [LARGE SCALE GENOMIC DNA]</scope>
    <source>
        <strain evidence="1 2">CC-BB4</strain>
    </source>
</reference>
<dbReference type="Gene3D" id="3.90.79.10">
    <property type="entry name" value="Nucleoside Triphosphate Pyrophosphohydrolase"/>
    <property type="match status" value="1"/>
</dbReference>
<sequence length="231" mass="25852">MSLFHVDRLELRFEQKPWRFAQERRDEIAAYFAELQRQKPAIWNGRILLLHHHEIDGGAFRGAYLETDYASFSAWSAWGMPPAGVCNCFGAAAIIAADNAVLLGVMGAHTANAGLIYFPCGTPDPNDIFDGKVDLGASVVRELAEETGCEIDAFVVEPGWIVVRQGDRIAQIKVLRSAETADALRARMLEHLAREEQPELADIYIVRGSRDYRPAMPPYVIAFLEHHFDRA</sequence>
<keyword evidence="1" id="KW-0378">Hydrolase</keyword>
<dbReference type="AlphaFoldDB" id="A0A346A4Y0"/>
<protein>
    <submittedName>
        <fullName evidence="1">NUDIX hydrolase</fullName>
    </submittedName>
</protein>
<keyword evidence="2" id="KW-1185">Reference proteome</keyword>
<dbReference type="SUPFAM" id="SSF55811">
    <property type="entry name" value="Nudix"/>
    <property type="match status" value="1"/>
</dbReference>
<dbReference type="KEGG" id="ptaw:DW352_25750"/>
<dbReference type="OrthoDB" id="9806849at2"/>